<accession>A0A7M4DRE7</accession>
<organism evidence="6 7">
    <name type="scientific">Occultella aeris</name>
    <dbReference type="NCBI Taxonomy" id="2761496"/>
    <lineage>
        <taxon>Bacteria</taxon>
        <taxon>Bacillati</taxon>
        <taxon>Actinomycetota</taxon>
        <taxon>Actinomycetes</taxon>
        <taxon>Micrococcales</taxon>
        <taxon>Ruaniaceae</taxon>
        <taxon>Occultella</taxon>
    </lineage>
</organism>
<dbReference type="EMBL" id="CACRYJ010000067">
    <property type="protein sequence ID" value="VZO40041.1"/>
    <property type="molecule type" value="Genomic_DNA"/>
</dbReference>
<dbReference type="Gene3D" id="3.40.190.10">
    <property type="entry name" value="Periplasmic binding protein-like II"/>
    <property type="match status" value="2"/>
</dbReference>
<feature type="signal peptide" evidence="4">
    <location>
        <begin position="1"/>
        <end position="28"/>
    </location>
</feature>
<dbReference type="Pfam" id="PF09084">
    <property type="entry name" value="NMT1"/>
    <property type="match status" value="1"/>
</dbReference>
<evidence type="ECO:0000256" key="3">
    <source>
        <dbReference type="ARBA" id="ARBA00022729"/>
    </source>
</evidence>
<comment type="caution">
    <text evidence="6">The sequence shown here is derived from an EMBL/GenBank/DDBJ whole genome shotgun (WGS) entry which is preliminary data.</text>
</comment>
<dbReference type="Proteomes" id="UP000419743">
    <property type="component" value="Unassembled WGS sequence"/>
</dbReference>
<reference evidence="6 7" key="1">
    <citation type="submission" date="2019-11" db="EMBL/GenBank/DDBJ databases">
        <authorList>
            <person name="Criscuolo A."/>
        </authorList>
    </citation>
    <scope>NUCLEOTIDE SEQUENCE [LARGE SCALE GENOMIC DNA]</scope>
    <source>
        <strain evidence="6">CIP111667</strain>
    </source>
</reference>
<name>A0A7M4DRE7_9MICO</name>
<evidence type="ECO:0000313" key="6">
    <source>
        <dbReference type="EMBL" id="VZO40041.1"/>
    </source>
</evidence>
<evidence type="ECO:0000256" key="1">
    <source>
        <dbReference type="ARBA" id="ARBA00004418"/>
    </source>
</evidence>
<feature type="domain" description="SsuA/THI5-like" evidence="5">
    <location>
        <begin position="60"/>
        <end position="260"/>
    </location>
</feature>
<dbReference type="PANTHER" id="PTHR30024:SF47">
    <property type="entry name" value="TAURINE-BINDING PERIPLASMIC PROTEIN"/>
    <property type="match status" value="1"/>
</dbReference>
<keyword evidence="7" id="KW-1185">Reference proteome</keyword>
<dbReference type="InterPro" id="IPR015168">
    <property type="entry name" value="SsuA/THI5"/>
</dbReference>
<dbReference type="SUPFAM" id="SSF53850">
    <property type="entry name" value="Periplasmic binding protein-like II"/>
    <property type="match status" value="1"/>
</dbReference>
<dbReference type="PROSITE" id="PS51257">
    <property type="entry name" value="PROKAR_LIPOPROTEIN"/>
    <property type="match status" value="1"/>
</dbReference>
<keyword evidence="3 4" id="KW-0732">Signal</keyword>
<dbReference type="AlphaFoldDB" id="A0A7M4DRE7"/>
<evidence type="ECO:0000256" key="2">
    <source>
        <dbReference type="ARBA" id="ARBA00010742"/>
    </source>
</evidence>
<dbReference type="PANTHER" id="PTHR30024">
    <property type="entry name" value="ALIPHATIC SULFONATES-BINDING PROTEIN-RELATED"/>
    <property type="match status" value="1"/>
</dbReference>
<evidence type="ECO:0000256" key="4">
    <source>
        <dbReference type="SAM" id="SignalP"/>
    </source>
</evidence>
<protein>
    <submittedName>
        <fullName evidence="6">NMT1/THI5 like protein</fullName>
    </submittedName>
</protein>
<evidence type="ECO:0000259" key="5">
    <source>
        <dbReference type="Pfam" id="PF09084"/>
    </source>
</evidence>
<evidence type="ECO:0000313" key="7">
    <source>
        <dbReference type="Proteomes" id="UP000419743"/>
    </source>
</evidence>
<feature type="chain" id="PRO_5039281353" evidence="4">
    <location>
        <begin position="29"/>
        <end position="332"/>
    </location>
</feature>
<sequence>MLRTSRPAVALTCAGGLALILASCSGGAAGTESETDGGADSTSSGPVTVRVSTLGFCDDPIVWGIDQGIFAEHGIEVELTTVQSGAAGVSALQAGEIDIAYANPLTSLQAIDTGIDLQILSGSSLSNETSNEVIVLADSDIQGAADLDGTTIALNALGGLAEILTAAWVATEGDGAAVEFVAVPFADQVTSVENGTVASAEIGASQGAAAHEAGTIRSLGNPFFDGVGEIPTSFYVAPTEWTEANPDAAVSFAEAMTEVAASANDDANDEARFAVTAQACGSTAEDLAASAEPTYAGRLTVEQFETLTGLLADAEVIGAVDTDAVLPESARA</sequence>
<gene>
    <name evidence="6" type="ORF">HALOF300_04742</name>
</gene>
<comment type="subcellular location">
    <subcellularLocation>
        <location evidence="1">Periplasm</location>
    </subcellularLocation>
</comment>
<dbReference type="RefSeq" id="WP_156743328.1">
    <property type="nucleotide sequence ID" value="NZ_CACRYJ010000067.1"/>
</dbReference>
<dbReference type="GO" id="GO:0042597">
    <property type="term" value="C:periplasmic space"/>
    <property type="evidence" value="ECO:0007669"/>
    <property type="project" value="UniProtKB-SubCell"/>
</dbReference>
<proteinExistence type="inferred from homology"/>
<comment type="similarity">
    <text evidence="2">Belongs to the bacterial solute-binding protein SsuA/TauA family.</text>
</comment>